<name>A0A150MIB6_GEOSE</name>
<evidence type="ECO:0000313" key="3">
    <source>
        <dbReference type="EMBL" id="KYD24257.1"/>
    </source>
</evidence>
<feature type="domain" description="Plasmid pRiA4b Orf3-like" evidence="2">
    <location>
        <begin position="49"/>
        <end position="228"/>
    </location>
</feature>
<evidence type="ECO:0000259" key="2">
    <source>
        <dbReference type="Pfam" id="PF07929"/>
    </source>
</evidence>
<feature type="region of interest" description="Disordered" evidence="1">
    <location>
        <begin position="19"/>
        <end position="47"/>
    </location>
</feature>
<dbReference type="PANTHER" id="PTHR41878">
    <property type="entry name" value="LEXA REPRESSOR-RELATED"/>
    <property type="match status" value="1"/>
</dbReference>
<evidence type="ECO:0000313" key="4">
    <source>
        <dbReference type="Proteomes" id="UP000075424"/>
    </source>
</evidence>
<sequence>MEEKRLIDLIDELMTKLNSTKTSHPHGRWTETPKSKSTTSKKPRRSKTAYQLKISLNGIRPPIWRRVLVPGHATFHELHLIIQEAMGWEQAHLYEFDFGSVLIGIPDGWDSFQLEKELMDARRIPLQQWLTEEKQKFLYIYDFGDYWRHTVTIEKIETLPKPLERAACLKGKRACPPEDCGGVYGYLELLEAAVQKDSLADPELRELVDWMYDMKGEDFDPDAFDVEEANERLAYIRL</sequence>
<protein>
    <recommendedName>
        <fullName evidence="2">Plasmid pRiA4b Orf3-like domain-containing protein</fullName>
    </recommendedName>
</protein>
<gene>
    <name evidence="3" type="ORF">B4109_2765</name>
</gene>
<accession>A0A150MIB6</accession>
<dbReference type="InterPro" id="IPR012912">
    <property type="entry name" value="Plasmid_pRiA4b_Orf3-like"/>
</dbReference>
<dbReference type="PATRIC" id="fig|1422.18.peg.696"/>
<dbReference type="SUPFAM" id="SSF159941">
    <property type="entry name" value="MM3350-like"/>
    <property type="match status" value="1"/>
</dbReference>
<evidence type="ECO:0000256" key="1">
    <source>
        <dbReference type="SAM" id="MobiDB-lite"/>
    </source>
</evidence>
<organism evidence="3 4">
    <name type="scientific">Geobacillus stearothermophilus</name>
    <name type="common">Bacillus stearothermophilus</name>
    <dbReference type="NCBI Taxonomy" id="1422"/>
    <lineage>
        <taxon>Bacteria</taxon>
        <taxon>Bacillati</taxon>
        <taxon>Bacillota</taxon>
        <taxon>Bacilli</taxon>
        <taxon>Bacillales</taxon>
        <taxon>Anoxybacillaceae</taxon>
        <taxon>Geobacillus</taxon>
    </lineage>
</organism>
<dbReference type="EMBL" id="LQYV01000104">
    <property type="protein sequence ID" value="KYD24257.1"/>
    <property type="molecule type" value="Genomic_DNA"/>
</dbReference>
<dbReference type="AlphaFoldDB" id="A0A150MIB6"/>
<dbReference type="Pfam" id="PF07929">
    <property type="entry name" value="PRiA4_ORF3"/>
    <property type="match status" value="1"/>
</dbReference>
<dbReference type="PANTHER" id="PTHR41878:SF1">
    <property type="entry name" value="TNPR PROTEIN"/>
    <property type="match status" value="1"/>
</dbReference>
<proteinExistence type="predicted"/>
<dbReference type="Proteomes" id="UP000075424">
    <property type="component" value="Unassembled WGS sequence"/>
</dbReference>
<reference evidence="3 4" key="1">
    <citation type="submission" date="2016-01" db="EMBL/GenBank/DDBJ databases">
        <title>Draft Genome Sequences of Seven Thermophilic Sporeformers Isolated from Foods.</title>
        <authorList>
            <person name="Berendsen E.M."/>
            <person name="Wells-Bennik M.H."/>
            <person name="Krawcyk A.O."/>
            <person name="De Jong A."/>
            <person name="Holsappel S."/>
            <person name="Eijlander R.T."/>
            <person name="Kuipers O.P."/>
        </authorList>
    </citation>
    <scope>NUCLEOTIDE SEQUENCE [LARGE SCALE GENOMIC DNA]</scope>
    <source>
        <strain evidence="3 4">B4109</strain>
    </source>
</reference>
<dbReference type="RefSeq" id="WP_061567533.1">
    <property type="nucleotide sequence ID" value="NZ_LQYV01000104.1"/>
</dbReference>
<dbReference type="Gene3D" id="3.10.290.30">
    <property type="entry name" value="MM3350-like"/>
    <property type="match status" value="1"/>
</dbReference>
<dbReference type="InterPro" id="IPR024047">
    <property type="entry name" value="MM3350-like_sf"/>
</dbReference>
<comment type="caution">
    <text evidence="3">The sequence shown here is derived from an EMBL/GenBank/DDBJ whole genome shotgun (WGS) entry which is preliminary data.</text>
</comment>